<name>A0A0L8HMW3_OCTBM</name>
<organism evidence="1">
    <name type="scientific">Octopus bimaculoides</name>
    <name type="common">California two-spotted octopus</name>
    <dbReference type="NCBI Taxonomy" id="37653"/>
    <lineage>
        <taxon>Eukaryota</taxon>
        <taxon>Metazoa</taxon>
        <taxon>Spiralia</taxon>
        <taxon>Lophotrochozoa</taxon>
        <taxon>Mollusca</taxon>
        <taxon>Cephalopoda</taxon>
        <taxon>Coleoidea</taxon>
        <taxon>Octopodiformes</taxon>
        <taxon>Octopoda</taxon>
        <taxon>Incirrata</taxon>
        <taxon>Octopodidae</taxon>
        <taxon>Octopus</taxon>
    </lineage>
</organism>
<dbReference type="EMBL" id="KQ417836">
    <property type="protein sequence ID" value="KOF90110.1"/>
    <property type="molecule type" value="Genomic_DNA"/>
</dbReference>
<reference evidence="1" key="1">
    <citation type="submission" date="2015-07" db="EMBL/GenBank/DDBJ databases">
        <title>MeaNS - Measles Nucleotide Surveillance Program.</title>
        <authorList>
            <person name="Tran T."/>
            <person name="Druce J."/>
        </authorList>
    </citation>
    <scope>NUCLEOTIDE SEQUENCE</scope>
    <source>
        <strain evidence="1">UCB-OBI-ISO-001</strain>
        <tissue evidence="1">Gonad</tissue>
    </source>
</reference>
<evidence type="ECO:0000313" key="1">
    <source>
        <dbReference type="EMBL" id="KOF90110.1"/>
    </source>
</evidence>
<sequence length="205" mass="23531">MSDEDKGLQHRDVRPCEIATIPCITGLAVGFLAKTDKSKDFKHVLKKCADAQLPDPRENFIIEDGNAVFHCLHEIPQTFGEISRKVLRSPLHLLPVIFSTDMYKENSVKGVEQNRRDWKVFLANDENKTQFIQLLLTICRSELSADILIGHEMVLICEGKIYHFISDGHKTFYQEIHSLESSQENTDTHVFLYCMYAKEWGCKSV</sequence>
<proteinExistence type="predicted"/>
<accession>A0A0L8HMW3</accession>
<gene>
    <name evidence="1" type="ORF">OCBIM_22011840mg</name>
</gene>
<protein>
    <submittedName>
        <fullName evidence="1">Uncharacterized protein</fullName>
    </submittedName>
</protein>
<dbReference type="AlphaFoldDB" id="A0A0L8HMW3"/>